<dbReference type="InterPro" id="IPR003409">
    <property type="entry name" value="MORN"/>
</dbReference>
<dbReference type="InterPro" id="IPR001810">
    <property type="entry name" value="F-box_dom"/>
</dbReference>
<evidence type="ECO:0000313" key="3">
    <source>
        <dbReference type="EMBL" id="AGO84109.1"/>
    </source>
</evidence>
<dbReference type="PROSITE" id="PS50181">
    <property type="entry name" value="FBOX"/>
    <property type="match status" value="1"/>
</dbReference>
<dbReference type="RefSeq" id="YP_008437177.1">
    <property type="nucleotide sequence ID" value="NC_022098.1"/>
</dbReference>
<dbReference type="PANTHER" id="PTHR43215">
    <property type="entry name" value="RADIAL SPOKE HEAD 1 HOMOLOG"/>
    <property type="match status" value="1"/>
</dbReference>
<dbReference type="EMBL" id="KC977571">
    <property type="protein sequence ID" value="AGO84109.1"/>
    <property type="molecule type" value="Genomic_DNA"/>
</dbReference>
<keyword evidence="4" id="KW-1185">Reference proteome</keyword>
<dbReference type="SUPFAM" id="SSF82185">
    <property type="entry name" value="Histone H3 K4-specific methyltransferase SET7/9 N-terminal domain"/>
    <property type="match status" value="2"/>
</dbReference>
<evidence type="ECO:0000259" key="2">
    <source>
        <dbReference type="PROSITE" id="PS50181"/>
    </source>
</evidence>
<dbReference type="Gene3D" id="1.20.1280.50">
    <property type="match status" value="1"/>
</dbReference>
<evidence type="ECO:0000313" key="4">
    <source>
        <dbReference type="Proteomes" id="UP000204584"/>
    </source>
</evidence>
<dbReference type="KEGG" id="vg:16605896"/>
<proteinExistence type="predicted"/>
<name>S4VUA5_9VIRU</name>
<feature type="domain" description="F-box" evidence="2">
    <location>
        <begin position="115"/>
        <end position="162"/>
    </location>
</feature>
<accession>S4VUA5</accession>
<dbReference type="Pfam" id="PF02493">
    <property type="entry name" value="MORN"/>
    <property type="match status" value="5"/>
</dbReference>
<dbReference type="SMART" id="SM00698">
    <property type="entry name" value="MORN"/>
    <property type="match status" value="6"/>
</dbReference>
<reference evidence="3 4" key="1">
    <citation type="journal article" date="2013" name="Science">
        <title>Pandoraviruses: amoeba viruses with genomes up to 2.5 Mb reaching that of parasitic eukaryotes.</title>
        <authorList>
            <person name="Philippe N."/>
            <person name="Legendre M."/>
            <person name="Doutre G."/>
            <person name="Coute Y."/>
            <person name="Poirot O."/>
            <person name="Lescot M."/>
            <person name="Arslan D."/>
            <person name="Seltzer V."/>
            <person name="Bertaux L."/>
            <person name="Bruley C."/>
            <person name="Garin J."/>
            <person name="Claverie J.M."/>
            <person name="Abergel C."/>
        </authorList>
    </citation>
    <scope>NUCLEOTIDE SEQUENCE [LARGE SCALE GENOMIC DNA]</scope>
</reference>
<dbReference type="GeneID" id="16605896"/>
<dbReference type="Gene3D" id="2.20.110.10">
    <property type="entry name" value="Histone H3 K4-specific methyltransferase SET7/9 N-terminal domain"/>
    <property type="match status" value="3"/>
</dbReference>
<dbReference type="Pfam" id="PF12937">
    <property type="entry name" value="F-box-like"/>
    <property type="match status" value="1"/>
</dbReference>
<sequence>MNKTIFIGQLSGRWRTAAATAAFGPCFCRGRRHKRQKKREETAIQGHDRNHATQPKVIFFLFFSPFPFRSPLVAVPCVEGATMSAALQAIDRDRPVDHDSGGPEQTGAALSDAGDCPLLALPDELLLAILAVRQDPEVPARAAPVSRRLGALSRDDVLWHRLYVHRYGPPVHKHWADFGKDWRWLYEARSRRRSPGSAGPACAAVAPGGYFYCGQVNADGRRHGYGLLVYAEHLVKASDVDPRDVFALPEGSVEWRAEGEWTHGKRHGRVTEVVPSGRYDGAYVNGAREGHGTFAWQSGSVYRGTYVANRRSGWGVLDNADGRHYEGHWLRGVRRGQGKMTLRDGRSYVGRWRNGRPDGWGVYTWPNGNRVEATWQGGVLQGEGALIAPDGRVVFDDAQQLFCVGGCALPPKGPLDPSAGDWGGRLKRMRDVPSGDNGDDVHHRTAHALYLDGSRLLVFWHRDDHTRSCRVIGRAPSCSAVGHSTPGAQQEDGVAAGTCMACLSVAHVRGHNGPCWYRATAT</sequence>
<dbReference type="SUPFAM" id="SSF81383">
    <property type="entry name" value="F-box domain"/>
    <property type="match status" value="1"/>
</dbReference>
<dbReference type="InterPro" id="IPR036047">
    <property type="entry name" value="F-box-like_dom_sf"/>
</dbReference>
<organism evidence="3 4">
    <name type="scientific">Pandoravirus salinus</name>
    <dbReference type="NCBI Taxonomy" id="1349410"/>
    <lineage>
        <taxon>Viruses</taxon>
        <taxon>Pandoravirus</taxon>
    </lineage>
</organism>
<protein>
    <submittedName>
        <fullName evidence="3">Morn repeat domain containing protein</fullName>
    </submittedName>
</protein>
<keyword evidence="1" id="KW-0677">Repeat</keyword>
<dbReference type="Proteomes" id="UP000204584">
    <property type="component" value="Segment"/>
</dbReference>
<evidence type="ECO:0000256" key="1">
    <source>
        <dbReference type="ARBA" id="ARBA00022737"/>
    </source>
</evidence>
<dbReference type="PANTHER" id="PTHR43215:SF14">
    <property type="entry name" value="RADIAL SPOKE HEAD 1 HOMOLOG"/>
    <property type="match status" value="1"/>
</dbReference>
<gene>
    <name evidence="3" type="ORF">psal_cds_403</name>
</gene>